<dbReference type="Proteomes" id="UP001179483">
    <property type="component" value="Plasmid pK79-1-A"/>
</dbReference>
<evidence type="ECO:0000313" key="2">
    <source>
        <dbReference type="Proteomes" id="UP001179483"/>
    </source>
</evidence>
<name>A0AAF0BKF0_9LACT</name>
<organism evidence="1 2">
    <name type="scientific">Aerococcus urinaeequi</name>
    <dbReference type="NCBI Taxonomy" id="51665"/>
    <lineage>
        <taxon>Bacteria</taxon>
        <taxon>Bacillati</taxon>
        <taxon>Bacillota</taxon>
        <taxon>Bacilli</taxon>
        <taxon>Lactobacillales</taxon>
        <taxon>Aerococcaceae</taxon>
        <taxon>Aerococcus</taxon>
    </lineage>
</organism>
<gene>
    <name evidence="1" type="ORF">PML80_10025</name>
</gene>
<dbReference type="RefSeq" id="WP_271736857.1">
    <property type="nucleotide sequence ID" value="NZ_CP116591.1"/>
</dbReference>
<accession>A0AAF0BKF0</accession>
<dbReference type="EMBL" id="CP116591">
    <property type="protein sequence ID" value="WCG38775.1"/>
    <property type="molecule type" value="Genomic_DNA"/>
</dbReference>
<geneLocation type="plasmid" evidence="1 2">
    <name>pK79-1-A</name>
</geneLocation>
<sequence length="86" mass="10200">MITKIEDITPLEITLQTENYHQVLSEYFGEAYWTSEFEVEEIDIEENKKIFAVYNNELDDICQLGIITLTYENNKIKSVHLLREIL</sequence>
<proteinExistence type="predicted"/>
<dbReference type="AlphaFoldDB" id="A0AAF0BKF0"/>
<evidence type="ECO:0000313" key="1">
    <source>
        <dbReference type="EMBL" id="WCG38775.1"/>
    </source>
</evidence>
<reference evidence="1" key="1">
    <citation type="submission" date="2023-01" db="EMBL/GenBank/DDBJ databases">
        <title>Oxazolidinone resistance genes in florfenicol resistant enterococci from beef cattle and veal calves at slaughter.</title>
        <authorList>
            <person name="Biggel M."/>
        </authorList>
    </citation>
    <scope>NUCLEOTIDE SEQUENCE</scope>
    <source>
        <strain evidence="1">K79-1</strain>
        <plasmid evidence="1">pK79-1-A</plasmid>
    </source>
</reference>
<protein>
    <submittedName>
        <fullName evidence="1">Uncharacterized protein</fullName>
    </submittedName>
</protein>
<keyword evidence="1" id="KW-0614">Plasmid</keyword>